<evidence type="ECO:0000313" key="3">
    <source>
        <dbReference type="Proteomes" id="UP000639338"/>
    </source>
</evidence>
<accession>A0A835CLB3</accession>
<evidence type="ECO:0000256" key="1">
    <source>
        <dbReference type="SAM" id="MobiDB-lite"/>
    </source>
</evidence>
<proteinExistence type="predicted"/>
<organism evidence="2 3">
    <name type="scientific">Aphidius gifuensis</name>
    <name type="common">Parasitoid wasp</name>
    <dbReference type="NCBI Taxonomy" id="684658"/>
    <lineage>
        <taxon>Eukaryota</taxon>
        <taxon>Metazoa</taxon>
        <taxon>Ecdysozoa</taxon>
        <taxon>Arthropoda</taxon>
        <taxon>Hexapoda</taxon>
        <taxon>Insecta</taxon>
        <taxon>Pterygota</taxon>
        <taxon>Neoptera</taxon>
        <taxon>Endopterygota</taxon>
        <taxon>Hymenoptera</taxon>
        <taxon>Apocrita</taxon>
        <taxon>Ichneumonoidea</taxon>
        <taxon>Braconidae</taxon>
        <taxon>Aphidiinae</taxon>
        <taxon>Aphidius</taxon>
    </lineage>
</organism>
<sequence length="125" mass="13875">MSYFMNLTPDEVTRMHPCTKAKCVITTSDSKMETLSDIADGVQPVGKLSLIEPSSPSSSSSNQHNNNDELDAINHIVSKEPSSMTEKNGFNNYDNKVTKNDTKNDDDCFVKCLYVTQQCCECVIL</sequence>
<dbReference type="OrthoDB" id="6608749at2759"/>
<comment type="caution">
    <text evidence="2">The sequence shown here is derived from an EMBL/GenBank/DDBJ whole genome shotgun (WGS) entry which is preliminary data.</text>
</comment>
<keyword evidence="3" id="KW-1185">Reference proteome</keyword>
<evidence type="ECO:0000313" key="2">
    <source>
        <dbReference type="EMBL" id="KAF7988589.1"/>
    </source>
</evidence>
<protein>
    <submittedName>
        <fullName evidence="2">Uncharacterized protein</fullName>
    </submittedName>
</protein>
<gene>
    <name evidence="2" type="ORF">HCN44_001162</name>
</gene>
<dbReference type="EMBL" id="JACMRX010000005">
    <property type="protein sequence ID" value="KAF7988589.1"/>
    <property type="molecule type" value="Genomic_DNA"/>
</dbReference>
<dbReference type="AlphaFoldDB" id="A0A835CLB3"/>
<name>A0A835CLB3_APHGI</name>
<dbReference type="Proteomes" id="UP000639338">
    <property type="component" value="Unassembled WGS sequence"/>
</dbReference>
<feature type="region of interest" description="Disordered" evidence="1">
    <location>
        <begin position="48"/>
        <end position="73"/>
    </location>
</feature>
<reference evidence="2 3" key="1">
    <citation type="submission" date="2020-08" db="EMBL/GenBank/DDBJ databases">
        <title>Aphidius gifuensis genome sequencing and assembly.</title>
        <authorList>
            <person name="Du Z."/>
        </authorList>
    </citation>
    <scope>NUCLEOTIDE SEQUENCE [LARGE SCALE GENOMIC DNA]</scope>
    <source>
        <strain evidence="2">YNYX2018</strain>
        <tissue evidence="2">Adults</tissue>
    </source>
</reference>